<sequence length="413" mass="47622">MKKIILFLLFLSLFYRQSIAQDRFFVIHAKDSIHGKPRFTSSFGVNMKLNGYLDLFGGLQDNETFNVGLINVFGTDDQASLHIDMYQTQLKFETSLITLSGQQINAVVESDFWGGNGTVRLRKAFVETDHWQIGQNWHNFGDEMIWPNIMEWEGPPSGVWQRVPHIKYKNTFNDKRYIYEISLEAPLNDYTPYKDLEPFVQETDQFTPDLTAAVRYLEPWGHLRLASVLRHIRYALQGEEDSFMGYGFSFSGLYRPADSKDNLQFQVIGGKGITAFMTSIAGQGYDGYPNIDGSFSATPVFGGWSSYEYFITPRLHANAVIGYTNFNIKDASRYILLSDQEVSDIYLNGQLKHEHYYGIFNMMYDPYERMTIGLELDYGVKRLDGEGSINQLFVDRSQSRDAMRISFGFMFYF</sequence>
<evidence type="ECO:0000313" key="3">
    <source>
        <dbReference type="Proteomes" id="UP000647133"/>
    </source>
</evidence>
<name>A0ABR9ALM3_9BACT</name>
<accession>A0ABR9ALM3</accession>
<evidence type="ECO:0008006" key="4">
    <source>
        <dbReference type="Google" id="ProtNLM"/>
    </source>
</evidence>
<organism evidence="2 3">
    <name type="scientific">Echinicola arenosa</name>
    <dbReference type="NCBI Taxonomy" id="2774144"/>
    <lineage>
        <taxon>Bacteria</taxon>
        <taxon>Pseudomonadati</taxon>
        <taxon>Bacteroidota</taxon>
        <taxon>Cytophagia</taxon>
        <taxon>Cytophagales</taxon>
        <taxon>Cyclobacteriaceae</taxon>
        <taxon>Echinicola</taxon>
    </lineage>
</organism>
<feature type="signal peptide" evidence="1">
    <location>
        <begin position="1"/>
        <end position="20"/>
    </location>
</feature>
<comment type="caution">
    <text evidence="2">The sequence shown here is derived from an EMBL/GenBank/DDBJ whole genome shotgun (WGS) entry which is preliminary data.</text>
</comment>
<evidence type="ECO:0000313" key="2">
    <source>
        <dbReference type="EMBL" id="MBD8489701.1"/>
    </source>
</evidence>
<dbReference type="RefSeq" id="WP_192010587.1">
    <property type="nucleotide sequence ID" value="NZ_JACYTQ010000004.1"/>
</dbReference>
<dbReference type="EMBL" id="JACYTQ010000004">
    <property type="protein sequence ID" value="MBD8489701.1"/>
    <property type="molecule type" value="Genomic_DNA"/>
</dbReference>
<dbReference type="Proteomes" id="UP000647133">
    <property type="component" value="Unassembled WGS sequence"/>
</dbReference>
<gene>
    <name evidence="2" type="ORF">IFO69_13170</name>
</gene>
<evidence type="ECO:0000256" key="1">
    <source>
        <dbReference type="SAM" id="SignalP"/>
    </source>
</evidence>
<protein>
    <recommendedName>
        <fullName evidence="4">Porin</fullName>
    </recommendedName>
</protein>
<dbReference type="SUPFAM" id="SSF56935">
    <property type="entry name" value="Porins"/>
    <property type="match status" value="1"/>
</dbReference>
<feature type="chain" id="PRO_5046069314" description="Porin" evidence="1">
    <location>
        <begin position="21"/>
        <end position="413"/>
    </location>
</feature>
<proteinExistence type="predicted"/>
<reference evidence="2 3" key="1">
    <citation type="submission" date="2020-09" db="EMBL/GenBank/DDBJ databases">
        <title>Echinicola sp. CAU 1574 isolated from sand of Sido Beach.</title>
        <authorList>
            <person name="Kim W."/>
        </authorList>
    </citation>
    <scope>NUCLEOTIDE SEQUENCE [LARGE SCALE GENOMIC DNA]</scope>
    <source>
        <strain evidence="2 3">CAU 1574</strain>
    </source>
</reference>
<keyword evidence="1" id="KW-0732">Signal</keyword>
<keyword evidence="3" id="KW-1185">Reference proteome</keyword>